<proteinExistence type="predicted"/>
<protein>
    <submittedName>
        <fullName evidence="1">Uncharacterized protein</fullName>
    </submittedName>
</protein>
<dbReference type="Proteomes" id="UP000000607">
    <property type="component" value="Chromosome"/>
</dbReference>
<evidence type="ECO:0000313" key="1">
    <source>
        <dbReference type="EMBL" id="AAU38863.1"/>
    </source>
</evidence>
<dbReference type="STRING" id="221988.MS2256"/>
<gene>
    <name evidence="1" type="ordered locus">MS2256</name>
</gene>
<dbReference type="EMBL" id="AE016827">
    <property type="protein sequence ID" value="AAU38863.1"/>
    <property type="molecule type" value="Genomic_DNA"/>
</dbReference>
<accession>Q65Q97</accession>
<name>Q65Q97_MANSM</name>
<evidence type="ECO:0000313" key="2">
    <source>
        <dbReference type="Proteomes" id="UP000000607"/>
    </source>
</evidence>
<reference evidence="1 2" key="1">
    <citation type="journal article" date="2004" name="Nat. Biotechnol.">
        <title>The genome sequence of the capnophilic rumen bacterium Mannheimia succiniciproducens.</title>
        <authorList>
            <person name="Hong S.H."/>
            <person name="Kim J.S."/>
            <person name="Lee S.Y."/>
            <person name="In Y.H."/>
            <person name="Choi S.S."/>
            <person name="Rih J.-K."/>
            <person name="Kim C.H."/>
            <person name="Jeong H."/>
            <person name="Hur C.G."/>
            <person name="Kim J.J."/>
        </authorList>
    </citation>
    <scope>NUCLEOTIDE SEQUENCE [LARGE SCALE GENOMIC DNA]</scope>
    <source>
        <strain evidence="2">KCTC 0769BP / MBEL55E</strain>
    </source>
</reference>
<dbReference type="AlphaFoldDB" id="Q65Q97"/>
<sequence length="40" mass="4854">MKNTFRLAGETVVLEQLVQYHSYWLLFKHIFVKNYPRGIL</sequence>
<keyword evidence="2" id="KW-1185">Reference proteome</keyword>
<dbReference type="HOGENOM" id="CLU_3292100_0_0_6"/>
<organism evidence="1 2">
    <name type="scientific">Mannheimia succiniciproducens (strain KCTC 0769BP / MBEL55E)</name>
    <dbReference type="NCBI Taxonomy" id="221988"/>
    <lineage>
        <taxon>Bacteria</taxon>
        <taxon>Pseudomonadati</taxon>
        <taxon>Pseudomonadota</taxon>
        <taxon>Gammaproteobacteria</taxon>
        <taxon>Pasteurellales</taxon>
        <taxon>Pasteurellaceae</taxon>
        <taxon>Basfia</taxon>
    </lineage>
</organism>
<dbReference type="KEGG" id="msu:MS2256"/>